<dbReference type="GO" id="GO:0016301">
    <property type="term" value="F:kinase activity"/>
    <property type="evidence" value="ECO:0007669"/>
    <property type="project" value="UniProtKB-KW"/>
</dbReference>
<keyword evidence="2" id="KW-1185">Reference proteome</keyword>
<keyword evidence="1" id="KW-0418">Kinase</keyword>
<feature type="non-terminal residue" evidence="1">
    <location>
        <position position="128"/>
    </location>
</feature>
<organism evidence="1 2">
    <name type="scientific">Asbolus verrucosus</name>
    <name type="common">Desert ironclad beetle</name>
    <dbReference type="NCBI Taxonomy" id="1661398"/>
    <lineage>
        <taxon>Eukaryota</taxon>
        <taxon>Metazoa</taxon>
        <taxon>Ecdysozoa</taxon>
        <taxon>Arthropoda</taxon>
        <taxon>Hexapoda</taxon>
        <taxon>Insecta</taxon>
        <taxon>Pterygota</taxon>
        <taxon>Neoptera</taxon>
        <taxon>Endopterygota</taxon>
        <taxon>Coleoptera</taxon>
        <taxon>Polyphaga</taxon>
        <taxon>Cucujiformia</taxon>
        <taxon>Tenebrionidae</taxon>
        <taxon>Pimeliinae</taxon>
        <taxon>Asbolus</taxon>
    </lineage>
</organism>
<keyword evidence="1" id="KW-0808">Transferase</keyword>
<dbReference type="PANTHER" id="PTHR11012">
    <property type="entry name" value="PROTEIN KINASE-LIKE DOMAIN-CONTAINING"/>
    <property type="match status" value="1"/>
</dbReference>
<dbReference type="EMBL" id="QDEB01082721">
    <property type="protein sequence ID" value="RZC34137.1"/>
    <property type="molecule type" value="Genomic_DNA"/>
</dbReference>
<comment type="caution">
    <text evidence="1">The sequence shown here is derived from an EMBL/GenBank/DDBJ whole genome shotgun (WGS) entry which is preliminary data.</text>
</comment>
<reference evidence="1 2" key="1">
    <citation type="submission" date="2017-03" db="EMBL/GenBank/DDBJ databases">
        <title>Genome of the blue death feigning beetle - Asbolus verrucosus.</title>
        <authorList>
            <person name="Rider S.D."/>
        </authorList>
    </citation>
    <scope>NUCLEOTIDE SEQUENCE [LARGE SCALE GENOMIC DNA]</scope>
    <source>
        <strain evidence="1">Butters</strain>
        <tissue evidence="1">Head and leg muscle</tissue>
    </source>
</reference>
<protein>
    <submittedName>
        <fullName evidence="1">EcKinase domain containing protein</fullName>
    </submittedName>
</protein>
<dbReference type="Pfam" id="PF02958">
    <property type="entry name" value="EcKL"/>
    <property type="match status" value="1"/>
</dbReference>
<evidence type="ECO:0000313" key="1">
    <source>
        <dbReference type="EMBL" id="RZC34137.1"/>
    </source>
</evidence>
<proteinExistence type="predicted"/>
<evidence type="ECO:0000313" key="2">
    <source>
        <dbReference type="Proteomes" id="UP000292052"/>
    </source>
</evidence>
<dbReference type="Proteomes" id="UP000292052">
    <property type="component" value="Unassembled WGS sequence"/>
</dbReference>
<dbReference type="InterPro" id="IPR004119">
    <property type="entry name" value="EcKL"/>
</dbReference>
<dbReference type="AlphaFoldDB" id="A0A482VP43"/>
<dbReference type="OrthoDB" id="6747965at2759"/>
<sequence>MAVASEIESEIKSWLQIALTEDNLKELSVKVLGNSEKGDGYMGDIVFAFVSGVTENGSTKEYNLVLKCGKRSEALRKQSPVREVFLNEIYIYKELLPAYTQFQLDKGIEDPFDSVPKCYGTFVSGDME</sequence>
<gene>
    <name evidence="1" type="ORF">BDFB_014252</name>
</gene>
<dbReference type="PANTHER" id="PTHR11012:SF30">
    <property type="entry name" value="PROTEIN KINASE-LIKE DOMAIN-CONTAINING"/>
    <property type="match status" value="1"/>
</dbReference>
<name>A0A482VP43_ASBVE</name>
<accession>A0A482VP43</accession>